<evidence type="ECO:0000313" key="1">
    <source>
        <dbReference type="EMBL" id="GLB43048.1"/>
    </source>
</evidence>
<organism evidence="1 2">
    <name type="scientific">Lyophyllum shimeji</name>
    <name type="common">Hon-shimeji</name>
    <name type="synonym">Tricholoma shimeji</name>
    <dbReference type="NCBI Taxonomy" id="47721"/>
    <lineage>
        <taxon>Eukaryota</taxon>
        <taxon>Fungi</taxon>
        <taxon>Dikarya</taxon>
        <taxon>Basidiomycota</taxon>
        <taxon>Agaricomycotina</taxon>
        <taxon>Agaricomycetes</taxon>
        <taxon>Agaricomycetidae</taxon>
        <taxon>Agaricales</taxon>
        <taxon>Tricholomatineae</taxon>
        <taxon>Lyophyllaceae</taxon>
        <taxon>Lyophyllum</taxon>
    </lineage>
</organism>
<proteinExistence type="predicted"/>
<comment type="caution">
    <text evidence="1">The sequence shown here is derived from an EMBL/GenBank/DDBJ whole genome shotgun (WGS) entry which is preliminary data.</text>
</comment>
<protein>
    <submittedName>
        <fullName evidence="1">Uncharacterized protein</fullName>
    </submittedName>
</protein>
<dbReference type="OrthoDB" id="2995911at2759"/>
<dbReference type="AlphaFoldDB" id="A0A9P3PW14"/>
<reference evidence="1" key="1">
    <citation type="submission" date="2022-07" db="EMBL/GenBank/DDBJ databases">
        <title>The genome of Lyophyllum shimeji provides insight into the initial evolution of ectomycorrhizal fungal genome.</title>
        <authorList>
            <person name="Kobayashi Y."/>
            <person name="Shibata T."/>
            <person name="Hirakawa H."/>
            <person name="Shigenobu S."/>
            <person name="Nishiyama T."/>
            <person name="Yamada A."/>
            <person name="Hasebe M."/>
            <person name="Kawaguchi M."/>
        </authorList>
    </citation>
    <scope>NUCLEOTIDE SEQUENCE</scope>
    <source>
        <strain evidence="1">AT787</strain>
    </source>
</reference>
<accession>A0A9P3PW14</accession>
<keyword evidence="2" id="KW-1185">Reference proteome</keyword>
<gene>
    <name evidence="1" type="ORF">LshimejAT787_1204970</name>
</gene>
<name>A0A9P3PW14_LYOSH</name>
<sequence length="322" mass="37108">MVRMSSLKPALPHDILRLVFEQAALDDRRTALRLVLVSRLVQCWIDRILYSVVNLHRETTCRAFLRTIETSRTKSRAFFATHVKSLCISHDIYNDRTVRIINACRGVSDLTFWVVPVTTWKRPYCPPHQEIAAALEPLRPKKLSVLLHGILGSPYPQFHLSFFQKITHLSVINKWEDWTTWWGFELLPCLTHLSFDIRVGPRSLDNRTAYTVAQALHAVLSRCPHLRVCVLLLLFDPCPGFTAATIANIMPGPQRDPRLVFMRDSEPFLDREAHSLREARIWKSAEETSDLQTSGAGILLSWYSFWAVSLTTPRFLFYPIRS</sequence>
<dbReference type="EMBL" id="BRPK01000012">
    <property type="protein sequence ID" value="GLB43048.1"/>
    <property type="molecule type" value="Genomic_DNA"/>
</dbReference>
<evidence type="ECO:0000313" key="2">
    <source>
        <dbReference type="Proteomes" id="UP001063166"/>
    </source>
</evidence>
<dbReference type="Proteomes" id="UP001063166">
    <property type="component" value="Unassembled WGS sequence"/>
</dbReference>